<name>A0A1G8G6F4_9BACI</name>
<protein>
    <submittedName>
        <fullName evidence="3">Uncharacterized protein</fullName>
    </submittedName>
</protein>
<evidence type="ECO:0000256" key="2">
    <source>
        <dbReference type="SAM" id="MobiDB-lite"/>
    </source>
</evidence>
<proteinExistence type="predicted"/>
<keyword evidence="4" id="KW-1185">Reference proteome</keyword>
<accession>A0A1G8G6F4</accession>
<gene>
    <name evidence="3" type="ORF">SAMN05192534_11459</name>
</gene>
<evidence type="ECO:0000313" key="3">
    <source>
        <dbReference type="EMBL" id="SDH89952.1"/>
    </source>
</evidence>
<dbReference type="InterPro" id="IPR035218">
    <property type="entry name" value="DUF5327"/>
</dbReference>
<keyword evidence="1" id="KW-0175">Coiled coil</keyword>
<sequence length="106" mass="11394">MNIAAQTVVEKMEEELVQLAEQVEQQNNTAAQAHARVLKAYCDIILAAKGQENGQQNTQTAHVPVQKVQAASAKDMETSKKTAVRRSSAVQSDGDVPSASGNLLEF</sequence>
<feature type="region of interest" description="Disordered" evidence="2">
    <location>
        <begin position="53"/>
        <end position="106"/>
    </location>
</feature>
<dbReference type="OrthoDB" id="2884526at2"/>
<organism evidence="3 4">
    <name type="scientific">Alteribacillus persepolensis</name>
    <dbReference type="NCBI Taxonomy" id="568899"/>
    <lineage>
        <taxon>Bacteria</taxon>
        <taxon>Bacillati</taxon>
        <taxon>Bacillota</taxon>
        <taxon>Bacilli</taxon>
        <taxon>Bacillales</taxon>
        <taxon>Bacillaceae</taxon>
        <taxon>Alteribacillus</taxon>
    </lineage>
</organism>
<evidence type="ECO:0000256" key="1">
    <source>
        <dbReference type="SAM" id="Coils"/>
    </source>
</evidence>
<dbReference type="EMBL" id="FNDK01000014">
    <property type="protein sequence ID" value="SDH89952.1"/>
    <property type="molecule type" value="Genomic_DNA"/>
</dbReference>
<dbReference type="Proteomes" id="UP000199163">
    <property type="component" value="Unassembled WGS sequence"/>
</dbReference>
<dbReference type="AlphaFoldDB" id="A0A1G8G6F4"/>
<evidence type="ECO:0000313" key="4">
    <source>
        <dbReference type="Proteomes" id="UP000199163"/>
    </source>
</evidence>
<feature type="coiled-coil region" evidence="1">
    <location>
        <begin position="2"/>
        <end position="36"/>
    </location>
</feature>
<dbReference type="Pfam" id="PF17261">
    <property type="entry name" value="DUF5327"/>
    <property type="match status" value="1"/>
</dbReference>
<dbReference type="STRING" id="568899.SAMN05192534_11459"/>
<dbReference type="RefSeq" id="WP_091274132.1">
    <property type="nucleotide sequence ID" value="NZ_FNDK01000014.1"/>
</dbReference>
<reference evidence="3 4" key="1">
    <citation type="submission" date="2016-10" db="EMBL/GenBank/DDBJ databases">
        <authorList>
            <person name="de Groot N.N."/>
        </authorList>
    </citation>
    <scope>NUCLEOTIDE SEQUENCE [LARGE SCALE GENOMIC DNA]</scope>
    <source>
        <strain evidence="3 4">DSM 21632</strain>
    </source>
</reference>